<evidence type="ECO:0000313" key="3">
    <source>
        <dbReference type="Proteomes" id="UP001152747"/>
    </source>
</evidence>
<proteinExistence type="predicted"/>
<feature type="signal peptide" evidence="1">
    <location>
        <begin position="1"/>
        <end position="16"/>
    </location>
</feature>
<dbReference type="EMBL" id="CANHGI010000004">
    <property type="protein sequence ID" value="CAI5448625.1"/>
    <property type="molecule type" value="Genomic_DNA"/>
</dbReference>
<keyword evidence="3" id="KW-1185">Reference proteome</keyword>
<accession>A0A9P1IMX2</accession>
<feature type="chain" id="PRO_5040295514" evidence="1">
    <location>
        <begin position="17"/>
        <end position="68"/>
    </location>
</feature>
<evidence type="ECO:0000313" key="2">
    <source>
        <dbReference type="EMBL" id="CAI5448625.1"/>
    </source>
</evidence>
<dbReference type="AlphaFoldDB" id="A0A9P1IMX2"/>
<sequence length="68" mass="8283">MKFLLIFITLFLICQGFQEFKREPEIVQNGYFRQFDPRPVPFQTRSARIRCMMNLQSFQLCQNVQENF</sequence>
<reference evidence="2" key="1">
    <citation type="submission" date="2022-11" db="EMBL/GenBank/DDBJ databases">
        <authorList>
            <person name="Kikuchi T."/>
        </authorList>
    </citation>
    <scope>NUCLEOTIDE SEQUENCE</scope>
    <source>
        <strain evidence="2">PS1010</strain>
    </source>
</reference>
<dbReference type="Proteomes" id="UP001152747">
    <property type="component" value="Unassembled WGS sequence"/>
</dbReference>
<comment type="caution">
    <text evidence="2">The sequence shown here is derived from an EMBL/GenBank/DDBJ whole genome shotgun (WGS) entry which is preliminary data.</text>
</comment>
<gene>
    <name evidence="2" type="ORF">CAMP_LOCUS11262</name>
</gene>
<evidence type="ECO:0000256" key="1">
    <source>
        <dbReference type="SAM" id="SignalP"/>
    </source>
</evidence>
<protein>
    <submittedName>
        <fullName evidence="2">Uncharacterized protein</fullName>
    </submittedName>
</protein>
<organism evidence="2 3">
    <name type="scientific">Caenorhabditis angaria</name>
    <dbReference type="NCBI Taxonomy" id="860376"/>
    <lineage>
        <taxon>Eukaryota</taxon>
        <taxon>Metazoa</taxon>
        <taxon>Ecdysozoa</taxon>
        <taxon>Nematoda</taxon>
        <taxon>Chromadorea</taxon>
        <taxon>Rhabditida</taxon>
        <taxon>Rhabditina</taxon>
        <taxon>Rhabditomorpha</taxon>
        <taxon>Rhabditoidea</taxon>
        <taxon>Rhabditidae</taxon>
        <taxon>Peloderinae</taxon>
        <taxon>Caenorhabditis</taxon>
    </lineage>
</organism>
<name>A0A9P1IMX2_9PELO</name>
<keyword evidence="1" id="KW-0732">Signal</keyword>